<proteinExistence type="predicted"/>
<evidence type="ECO:0000313" key="2">
    <source>
        <dbReference type="Proteomes" id="UP000094801"/>
    </source>
</evidence>
<reference evidence="2" key="1">
    <citation type="submission" date="2016-04" db="EMBL/GenBank/DDBJ databases">
        <title>Comparative genomics of biotechnologically important yeasts.</title>
        <authorList>
            <consortium name="DOE Joint Genome Institute"/>
            <person name="Riley R."/>
            <person name="Haridas S."/>
            <person name="Wolfe K.H."/>
            <person name="Lopes M.R."/>
            <person name="Hittinger C.T."/>
            <person name="Goker M."/>
            <person name="Salamov A."/>
            <person name="Wisecaver J."/>
            <person name="Long T.M."/>
            <person name="Aerts A.L."/>
            <person name="Barry K."/>
            <person name="Choi C."/>
            <person name="Clum A."/>
            <person name="Coughlan A.Y."/>
            <person name="Deshpande S."/>
            <person name="Douglass A.P."/>
            <person name="Hanson S.J."/>
            <person name="Klenk H.-P."/>
            <person name="Labutti K."/>
            <person name="Lapidus A."/>
            <person name="Lindquist E."/>
            <person name="Lipzen A."/>
            <person name="Meier-Kolthoff J.P."/>
            <person name="Ohm R.A."/>
            <person name="Otillar R.P."/>
            <person name="Pangilinan J."/>
            <person name="Peng Y."/>
            <person name="Rokas A."/>
            <person name="Rosa C.A."/>
            <person name="Scheuner C."/>
            <person name="Sibirny A.A."/>
            <person name="Slot J.C."/>
            <person name="Stielow J.B."/>
            <person name="Sun H."/>
            <person name="Kurtzman C.P."/>
            <person name="Blackwell M."/>
            <person name="Grigoriev I.V."/>
            <person name="Jeffries T.W."/>
        </authorList>
    </citation>
    <scope>NUCLEOTIDE SEQUENCE [LARGE SCALE GENOMIC DNA]</scope>
    <source>
        <strain evidence="2">NRRL YB-2248</strain>
    </source>
</reference>
<keyword evidence="2" id="KW-1185">Reference proteome</keyword>
<name>A0A1E4T6K5_9ASCO</name>
<sequence length="79" mass="9036">MGSVNGAYFRALAALERQHTNFGDLHAQELDKLLFTKYASNRRQVANNHLCMSRANRNRNSLFPRALAPHFSDGCFRQL</sequence>
<evidence type="ECO:0000313" key="1">
    <source>
        <dbReference type="EMBL" id="ODV87362.1"/>
    </source>
</evidence>
<accession>A0A1E4T6K5</accession>
<dbReference type="Proteomes" id="UP000094801">
    <property type="component" value="Unassembled WGS sequence"/>
</dbReference>
<dbReference type="AlphaFoldDB" id="A0A1E4T6K5"/>
<organism evidence="1 2">
    <name type="scientific">[Candida] arabinofermentans NRRL YB-2248</name>
    <dbReference type="NCBI Taxonomy" id="983967"/>
    <lineage>
        <taxon>Eukaryota</taxon>
        <taxon>Fungi</taxon>
        <taxon>Dikarya</taxon>
        <taxon>Ascomycota</taxon>
        <taxon>Saccharomycotina</taxon>
        <taxon>Pichiomycetes</taxon>
        <taxon>Pichiales</taxon>
        <taxon>Pichiaceae</taxon>
        <taxon>Ogataea</taxon>
        <taxon>Ogataea/Candida clade</taxon>
    </lineage>
</organism>
<gene>
    <name evidence="1" type="ORF">CANARDRAFT_26764</name>
</gene>
<dbReference type="EMBL" id="KV453848">
    <property type="protein sequence ID" value="ODV87362.1"/>
    <property type="molecule type" value="Genomic_DNA"/>
</dbReference>
<protein>
    <submittedName>
        <fullName evidence="1">Uncharacterized protein</fullName>
    </submittedName>
</protein>